<gene>
    <name evidence="1" type="ORF">HUJ06_008186</name>
</gene>
<protein>
    <submittedName>
        <fullName evidence="1">Uncharacterized protein</fullName>
    </submittedName>
</protein>
<accession>A0A822Z288</accession>
<comment type="caution">
    <text evidence="1">The sequence shown here is derived from an EMBL/GenBank/DDBJ whole genome shotgun (WGS) entry which is preliminary data.</text>
</comment>
<evidence type="ECO:0000313" key="2">
    <source>
        <dbReference type="Proteomes" id="UP000607653"/>
    </source>
</evidence>
<organism evidence="1 2">
    <name type="scientific">Nelumbo nucifera</name>
    <name type="common">Sacred lotus</name>
    <dbReference type="NCBI Taxonomy" id="4432"/>
    <lineage>
        <taxon>Eukaryota</taxon>
        <taxon>Viridiplantae</taxon>
        <taxon>Streptophyta</taxon>
        <taxon>Embryophyta</taxon>
        <taxon>Tracheophyta</taxon>
        <taxon>Spermatophyta</taxon>
        <taxon>Magnoliopsida</taxon>
        <taxon>Proteales</taxon>
        <taxon>Nelumbonaceae</taxon>
        <taxon>Nelumbo</taxon>
    </lineage>
</organism>
<name>A0A822Z288_NELNU</name>
<evidence type="ECO:0000313" key="1">
    <source>
        <dbReference type="EMBL" id="DAD37545.1"/>
    </source>
</evidence>
<dbReference type="AlphaFoldDB" id="A0A822Z288"/>
<dbReference type="Proteomes" id="UP000607653">
    <property type="component" value="Unassembled WGS sequence"/>
</dbReference>
<reference evidence="1 2" key="1">
    <citation type="journal article" date="2020" name="Mol. Biol. Evol.">
        <title>Distinct Expression and Methylation Patterns for Genes with Different Fates following a Single Whole-Genome Duplication in Flowering Plants.</title>
        <authorList>
            <person name="Shi T."/>
            <person name="Rahmani R.S."/>
            <person name="Gugger P.F."/>
            <person name="Wang M."/>
            <person name="Li H."/>
            <person name="Zhang Y."/>
            <person name="Li Z."/>
            <person name="Wang Q."/>
            <person name="Van de Peer Y."/>
            <person name="Marchal K."/>
            <person name="Chen J."/>
        </authorList>
    </citation>
    <scope>NUCLEOTIDE SEQUENCE [LARGE SCALE GENOMIC DNA]</scope>
    <source>
        <tissue evidence="1">Leaf</tissue>
    </source>
</reference>
<keyword evidence="2" id="KW-1185">Reference proteome</keyword>
<dbReference type="EMBL" id="DUZY01000004">
    <property type="protein sequence ID" value="DAD37545.1"/>
    <property type="molecule type" value="Genomic_DNA"/>
</dbReference>
<sequence>MPSSNIVGHDSSTDICIVHHVDSSSRSKIIGGIVAEDLEQPSNAKEEHPSIDAASNIHSSIDSLISNLIETTITTIRREIDNASPTTLVLGRQTIEDAISLLKGMALQSPLWQSKVESTIKNTQSIMQQAVGIEELNGIIRAGPLEY</sequence>
<proteinExistence type="predicted"/>